<dbReference type="AlphaFoldDB" id="A0A9N9ANF0"/>
<protein>
    <submittedName>
        <fullName evidence="4">3329_t:CDS:1</fullName>
    </submittedName>
</protein>
<keyword evidence="5" id="KW-1185">Reference proteome</keyword>
<dbReference type="PANTHER" id="PTHR44329:SF298">
    <property type="entry name" value="MIXED LINEAGE KINASE DOMAIN-LIKE PROTEIN"/>
    <property type="match status" value="1"/>
</dbReference>
<evidence type="ECO:0000259" key="3">
    <source>
        <dbReference type="PROSITE" id="PS50011"/>
    </source>
</evidence>
<sequence length="669" mass="76301">MATRTVVKDSEIAFNTTVSIIGAAGTVSSFASKASGTLAPFLPLISSIFALSKEIIDLYENAHHNRRTCGFLLQRAALAKTAVEIFVARANEFKSQCKSKEFLDNFEGLVAVVEKIRDFVKEFSRFSLFKKMLHASDIKDRFKELTEEFDGRISILNFSISVQSHCEMDAIQNDIKDLKTYLENIHGDRLAVGKEAFNEINMTYKKYREQTLRLDDVEGKVMISAKQIQQLNGDGRGEYCKAYRTSNGTKEVVALKRWLTAPKDDEKFKRDLMIRTFIYQQMKFAKNIWPEYGTLVEAYTNNPDAFTWKVKAEIAVDVIRGLTFLHSISIFHHQISSTNVIITRGYTAKITNFEYSRDQDDVSVPINDTLQYLRYLAPEKIPTTTEIQPQYDEKCEIYSLGILLWEIGECKLPFSEYNDPLELGGLLQKGNISLTFRQDTPSKWEKATLEAAHYIPTMRPMLSQLFTTFFDMCENMKFADPPASMLVSNEVDVAMINEMNAATSIWTVEQAIAEHKLRDRGDRRKAFQVFKTHAEAGDALAKYYYGYYLYHYRYDRESGTSETPEEEKERFKKAAMAFNEASDEIPEAQGRYGACLLDGVGVEQNHNEAIEYLQKAAKRNSSTGLFLLGKLHYLGARGVAKDVNMGTLYLRKAVKVEDVYVQEVYALKV</sequence>
<dbReference type="GO" id="GO:0005524">
    <property type="term" value="F:ATP binding"/>
    <property type="evidence" value="ECO:0007669"/>
    <property type="project" value="UniProtKB-KW"/>
</dbReference>
<evidence type="ECO:0000256" key="2">
    <source>
        <dbReference type="ARBA" id="ARBA00022840"/>
    </source>
</evidence>
<evidence type="ECO:0000313" key="5">
    <source>
        <dbReference type="Proteomes" id="UP000789572"/>
    </source>
</evidence>
<dbReference type="InterPro" id="IPR051681">
    <property type="entry name" value="Ser/Thr_Kinases-Pseudokinases"/>
</dbReference>
<dbReference type="Gene3D" id="1.10.510.10">
    <property type="entry name" value="Transferase(Phosphotransferase) domain 1"/>
    <property type="match status" value="1"/>
</dbReference>
<dbReference type="GO" id="GO:0007166">
    <property type="term" value="P:cell surface receptor signaling pathway"/>
    <property type="evidence" value="ECO:0007669"/>
    <property type="project" value="InterPro"/>
</dbReference>
<dbReference type="SUPFAM" id="SSF81901">
    <property type="entry name" value="HCP-like"/>
    <property type="match status" value="1"/>
</dbReference>
<dbReference type="InterPro" id="IPR036537">
    <property type="entry name" value="Adaptor_Cbl_N_dom_sf"/>
</dbReference>
<dbReference type="InterPro" id="IPR006597">
    <property type="entry name" value="Sel1-like"/>
</dbReference>
<keyword evidence="1" id="KW-0547">Nucleotide-binding</keyword>
<dbReference type="OrthoDB" id="2384430at2759"/>
<dbReference type="Pfam" id="PF08238">
    <property type="entry name" value="Sel1"/>
    <property type="match status" value="2"/>
</dbReference>
<evidence type="ECO:0000256" key="1">
    <source>
        <dbReference type="ARBA" id="ARBA00022741"/>
    </source>
</evidence>
<accession>A0A9N9ANF0</accession>
<evidence type="ECO:0000313" key="4">
    <source>
        <dbReference type="EMBL" id="CAG8534306.1"/>
    </source>
</evidence>
<dbReference type="Pfam" id="PF07714">
    <property type="entry name" value="PK_Tyr_Ser-Thr"/>
    <property type="match status" value="1"/>
</dbReference>
<dbReference type="Gene3D" id="1.20.930.20">
    <property type="entry name" value="Adaptor protein Cbl, N-terminal domain"/>
    <property type="match status" value="1"/>
</dbReference>
<comment type="caution">
    <text evidence="4">The sequence shown here is derived from an EMBL/GenBank/DDBJ whole genome shotgun (WGS) entry which is preliminary data.</text>
</comment>
<feature type="domain" description="Protein kinase" evidence="3">
    <location>
        <begin position="186"/>
        <end position="470"/>
    </location>
</feature>
<dbReference type="GO" id="GO:0097527">
    <property type="term" value="P:necroptotic signaling pathway"/>
    <property type="evidence" value="ECO:0007669"/>
    <property type="project" value="TreeGrafter"/>
</dbReference>
<dbReference type="CDD" id="cd21037">
    <property type="entry name" value="MLKL_NTD"/>
    <property type="match status" value="1"/>
</dbReference>
<dbReference type="InterPro" id="IPR000719">
    <property type="entry name" value="Prot_kinase_dom"/>
</dbReference>
<dbReference type="PROSITE" id="PS50011">
    <property type="entry name" value="PROTEIN_KINASE_DOM"/>
    <property type="match status" value="1"/>
</dbReference>
<dbReference type="GO" id="GO:0004672">
    <property type="term" value="F:protein kinase activity"/>
    <property type="evidence" value="ECO:0007669"/>
    <property type="project" value="InterPro"/>
</dbReference>
<dbReference type="SUPFAM" id="SSF56112">
    <property type="entry name" value="Protein kinase-like (PK-like)"/>
    <property type="match status" value="1"/>
</dbReference>
<name>A0A9N9ANF0_9GLOM</name>
<dbReference type="InterPro" id="IPR059179">
    <property type="entry name" value="MLKL-like_MCAfunc"/>
</dbReference>
<dbReference type="EMBL" id="CAJVPJ010000529">
    <property type="protein sequence ID" value="CAG8534306.1"/>
    <property type="molecule type" value="Genomic_DNA"/>
</dbReference>
<reference evidence="4" key="1">
    <citation type="submission" date="2021-06" db="EMBL/GenBank/DDBJ databases">
        <authorList>
            <person name="Kallberg Y."/>
            <person name="Tangrot J."/>
            <person name="Rosling A."/>
        </authorList>
    </citation>
    <scope>NUCLEOTIDE SEQUENCE</scope>
    <source>
        <strain evidence="4">IA702</strain>
    </source>
</reference>
<dbReference type="InterPro" id="IPR001245">
    <property type="entry name" value="Ser-Thr/Tyr_kinase_cat_dom"/>
</dbReference>
<dbReference type="Proteomes" id="UP000789572">
    <property type="component" value="Unassembled WGS sequence"/>
</dbReference>
<dbReference type="PANTHER" id="PTHR44329">
    <property type="entry name" value="SERINE/THREONINE-PROTEIN KINASE TNNI3K-RELATED"/>
    <property type="match status" value="1"/>
</dbReference>
<keyword evidence="2" id="KW-0067">ATP-binding</keyword>
<dbReference type="InterPro" id="IPR011990">
    <property type="entry name" value="TPR-like_helical_dom_sf"/>
</dbReference>
<dbReference type="SMART" id="SM00671">
    <property type="entry name" value="SEL1"/>
    <property type="match status" value="2"/>
</dbReference>
<gene>
    <name evidence="4" type="ORF">POCULU_LOCUS4211</name>
</gene>
<dbReference type="Gene3D" id="1.25.40.10">
    <property type="entry name" value="Tetratricopeptide repeat domain"/>
    <property type="match status" value="1"/>
</dbReference>
<dbReference type="InterPro" id="IPR011009">
    <property type="entry name" value="Kinase-like_dom_sf"/>
</dbReference>
<organism evidence="4 5">
    <name type="scientific">Paraglomus occultum</name>
    <dbReference type="NCBI Taxonomy" id="144539"/>
    <lineage>
        <taxon>Eukaryota</taxon>
        <taxon>Fungi</taxon>
        <taxon>Fungi incertae sedis</taxon>
        <taxon>Mucoromycota</taxon>
        <taxon>Glomeromycotina</taxon>
        <taxon>Glomeromycetes</taxon>
        <taxon>Paraglomerales</taxon>
        <taxon>Paraglomeraceae</taxon>
        <taxon>Paraglomus</taxon>
    </lineage>
</organism>
<proteinExistence type="predicted"/>